<name>A0A2N0ZGR5_9BACI</name>
<protein>
    <submittedName>
        <fullName evidence="2">N-acetyltransferase</fullName>
    </submittedName>
</protein>
<reference evidence="2 3" key="1">
    <citation type="journal article" date="2010" name="Int. J. Syst. Evol. Microbiol.">
        <title>Bacillus horneckiae sp. nov., isolated from a spacecraft-assembly clean room.</title>
        <authorList>
            <person name="Vaishampayan P."/>
            <person name="Probst A."/>
            <person name="Krishnamurthi S."/>
            <person name="Ghosh S."/>
            <person name="Osman S."/>
            <person name="McDowall A."/>
            <person name="Ruckmani A."/>
            <person name="Mayilraj S."/>
            <person name="Venkateswaran K."/>
        </authorList>
    </citation>
    <scope>NUCLEOTIDE SEQUENCE [LARGE SCALE GENOMIC DNA]</scope>
    <source>
        <strain evidence="3">1PO1SC</strain>
    </source>
</reference>
<dbReference type="InterPro" id="IPR000182">
    <property type="entry name" value="GNAT_dom"/>
</dbReference>
<feature type="domain" description="N-acetyltransferase" evidence="1">
    <location>
        <begin position="10"/>
        <end position="166"/>
    </location>
</feature>
<gene>
    <name evidence="2" type="ORF">CWS20_12515</name>
</gene>
<organism evidence="2 3">
    <name type="scientific">Cytobacillus horneckiae</name>
    <dbReference type="NCBI Taxonomy" id="549687"/>
    <lineage>
        <taxon>Bacteria</taxon>
        <taxon>Bacillati</taxon>
        <taxon>Bacillota</taxon>
        <taxon>Bacilli</taxon>
        <taxon>Bacillales</taxon>
        <taxon>Bacillaceae</taxon>
        <taxon>Cytobacillus</taxon>
    </lineage>
</organism>
<dbReference type="Pfam" id="PF13302">
    <property type="entry name" value="Acetyltransf_3"/>
    <property type="match status" value="1"/>
</dbReference>
<dbReference type="InterPro" id="IPR016181">
    <property type="entry name" value="Acyl_CoA_acyltransferase"/>
</dbReference>
<dbReference type="PROSITE" id="PS51186">
    <property type="entry name" value="GNAT"/>
    <property type="match status" value="1"/>
</dbReference>
<evidence type="ECO:0000313" key="3">
    <source>
        <dbReference type="Proteomes" id="UP000233343"/>
    </source>
</evidence>
<dbReference type="RefSeq" id="WP_066194770.1">
    <property type="nucleotide sequence ID" value="NZ_JARMMB010000035.1"/>
</dbReference>
<dbReference type="SUPFAM" id="SSF55729">
    <property type="entry name" value="Acyl-CoA N-acyltransferases (Nat)"/>
    <property type="match status" value="1"/>
</dbReference>
<dbReference type="AlphaFoldDB" id="A0A2N0ZGR5"/>
<accession>A0A2N0ZGR5</accession>
<dbReference type="InterPro" id="IPR051531">
    <property type="entry name" value="N-acetyltransferase"/>
</dbReference>
<dbReference type="Gene3D" id="3.40.630.30">
    <property type="match status" value="1"/>
</dbReference>
<proteinExistence type="predicted"/>
<dbReference type="Proteomes" id="UP000233343">
    <property type="component" value="Unassembled WGS sequence"/>
</dbReference>
<dbReference type="PANTHER" id="PTHR43792">
    <property type="entry name" value="GNAT FAMILY, PUTATIVE (AFU_ORTHOLOGUE AFUA_3G00765)-RELATED-RELATED"/>
    <property type="match status" value="1"/>
</dbReference>
<dbReference type="PANTHER" id="PTHR43792:SF9">
    <property type="entry name" value="RIBOSOMAL-PROTEIN-ALANINE ACETYLTRANSFERASE"/>
    <property type="match status" value="1"/>
</dbReference>
<sequence>MFPLLETNRLILREIEKNDAEALFAGFSNDEVLQYYGQEAMKTMDEAEAFVDFFAKNYQEKKGIRWGIQRKETEHIIGTIGFNAWMPKHRRAEIGYELQPDFWRKGYAYEAVQAVTNYGFHDLGLTRIGAVVFKENKASYQLLSKIGFQREGVLRDYMYQNGKPYDTYVYSLLKY</sequence>
<dbReference type="GO" id="GO:0005737">
    <property type="term" value="C:cytoplasm"/>
    <property type="evidence" value="ECO:0007669"/>
    <property type="project" value="TreeGrafter"/>
</dbReference>
<comment type="caution">
    <text evidence="2">The sequence shown here is derived from an EMBL/GenBank/DDBJ whole genome shotgun (WGS) entry which is preliminary data.</text>
</comment>
<evidence type="ECO:0000313" key="2">
    <source>
        <dbReference type="EMBL" id="PKG28693.1"/>
    </source>
</evidence>
<dbReference type="EMBL" id="PISD01000026">
    <property type="protein sequence ID" value="PKG28693.1"/>
    <property type="molecule type" value="Genomic_DNA"/>
</dbReference>
<keyword evidence="2" id="KW-0808">Transferase</keyword>
<keyword evidence="3" id="KW-1185">Reference proteome</keyword>
<dbReference type="GO" id="GO:0008999">
    <property type="term" value="F:protein-N-terminal-alanine acetyltransferase activity"/>
    <property type="evidence" value="ECO:0007669"/>
    <property type="project" value="TreeGrafter"/>
</dbReference>
<evidence type="ECO:0000259" key="1">
    <source>
        <dbReference type="PROSITE" id="PS51186"/>
    </source>
</evidence>